<dbReference type="SUPFAM" id="SSF74653">
    <property type="entry name" value="TolA/TonB C-terminal domain"/>
    <property type="match status" value="1"/>
</dbReference>
<evidence type="ECO:0000313" key="8">
    <source>
        <dbReference type="Proteomes" id="UP000008332"/>
    </source>
</evidence>
<keyword evidence="8" id="KW-1185">Reference proteome</keyword>
<evidence type="ECO:0000313" key="7">
    <source>
        <dbReference type="EMBL" id="ABD70390.1"/>
    </source>
</evidence>
<comment type="subcellular location">
    <subcellularLocation>
        <location evidence="1">Membrane</location>
        <topology evidence="1">Single-pass membrane protein</topology>
    </subcellularLocation>
</comment>
<keyword evidence="4 6" id="KW-0472">Membrane</keyword>
<dbReference type="GO" id="GO:0043213">
    <property type="term" value="P:bacteriocin transport"/>
    <property type="evidence" value="ECO:0007669"/>
    <property type="project" value="InterPro"/>
</dbReference>
<dbReference type="EMBL" id="CP000267">
    <property type="protein sequence ID" value="ABD70390.1"/>
    <property type="molecule type" value="Genomic_DNA"/>
</dbReference>
<evidence type="ECO:0000256" key="6">
    <source>
        <dbReference type="SAM" id="Phobius"/>
    </source>
</evidence>
<accession>Q21V13</accession>
<dbReference type="KEGG" id="rfr:Rfer_2674"/>
<name>Q21V13_ALBFT</name>
<dbReference type="GO" id="GO:0019534">
    <property type="term" value="F:toxin transmembrane transporter activity"/>
    <property type="evidence" value="ECO:0007669"/>
    <property type="project" value="InterPro"/>
</dbReference>
<feature type="compositionally biased region" description="Basic and acidic residues" evidence="5">
    <location>
        <begin position="158"/>
        <end position="195"/>
    </location>
</feature>
<evidence type="ECO:0000256" key="3">
    <source>
        <dbReference type="ARBA" id="ARBA00022989"/>
    </source>
</evidence>
<dbReference type="NCBIfam" id="TIGR01352">
    <property type="entry name" value="tonB_Cterm"/>
    <property type="match status" value="1"/>
</dbReference>
<sequence length="317" mass="34648">MHAATDRLEFAPPPTPGLLRSLALAVLAHAFLLAALTWGVHWKRDAISVTAEAELWSAVPQAAAPKLVEVPIEPTATPVTPKPPVVTPAPPTPPSPVPQVQPSPPDPNIALEREKLREKKELELKKQQALDKQRLEKQRLDQLKREELKQEKLQLEKKRLQDKRESDKKAAEDKKKAAQEAQRKETIQAQEDARKLAAQRKANIERMTGLAGASGGPTARGTQLQSSGPSASYAGRIRARIKPNIVFADDIGGNPAAEVEVRTSPDGTIISRKLTKSSGVKSWDEAVLRAIDKTEVLPRDVDGRVISPLTISFTPKD</sequence>
<dbReference type="AlphaFoldDB" id="Q21V13"/>
<dbReference type="Gene3D" id="3.30.1150.10">
    <property type="match status" value="1"/>
</dbReference>
<dbReference type="eggNOG" id="COG0810">
    <property type="taxonomic scope" value="Bacteria"/>
</dbReference>
<keyword evidence="2 6" id="KW-0812">Transmembrane</keyword>
<evidence type="ECO:0000256" key="4">
    <source>
        <dbReference type="ARBA" id="ARBA00023136"/>
    </source>
</evidence>
<proteinExistence type="predicted"/>
<evidence type="ECO:0000256" key="2">
    <source>
        <dbReference type="ARBA" id="ARBA00022692"/>
    </source>
</evidence>
<dbReference type="GO" id="GO:0016020">
    <property type="term" value="C:membrane"/>
    <property type="evidence" value="ECO:0007669"/>
    <property type="project" value="UniProtKB-SubCell"/>
</dbReference>
<keyword evidence="3 6" id="KW-1133">Transmembrane helix</keyword>
<evidence type="ECO:0000256" key="5">
    <source>
        <dbReference type="SAM" id="MobiDB-lite"/>
    </source>
</evidence>
<protein>
    <submittedName>
        <fullName evidence="7">TonB-like</fullName>
    </submittedName>
</protein>
<organism evidence="7 8">
    <name type="scientific">Albidiferax ferrireducens (strain ATCC BAA-621 / DSM 15236 / T118)</name>
    <name type="common">Rhodoferax ferrireducens</name>
    <dbReference type="NCBI Taxonomy" id="338969"/>
    <lineage>
        <taxon>Bacteria</taxon>
        <taxon>Pseudomonadati</taxon>
        <taxon>Pseudomonadota</taxon>
        <taxon>Betaproteobacteria</taxon>
        <taxon>Burkholderiales</taxon>
        <taxon>Comamonadaceae</taxon>
        <taxon>Rhodoferax</taxon>
    </lineage>
</organism>
<dbReference type="Pfam" id="PF13103">
    <property type="entry name" value="TonB_2"/>
    <property type="match status" value="1"/>
</dbReference>
<feature type="region of interest" description="Disordered" evidence="5">
    <location>
        <begin position="75"/>
        <end position="109"/>
    </location>
</feature>
<dbReference type="NCBIfam" id="TIGR02794">
    <property type="entry name" value="tolA_full"/>
    <property type="match status" value="1"/>
</dbReference>
<feature type="region of interest" description="Disordered" evidence="5">
    <location>
        <begin position="158"/>
        <end position="231"/>
    </location>
</feature>
<dbReference type="STRING" id="338969.Rfer_2674"/>
<dbReference type="InterPro" id="IPR006260">
    <property type="entry name" value="TonB/TolA_C"/>
</dbReference>
<dbReference type="InterPro" id="IPR014161">
    <property type="entry name" value="Tol-Pal_TolA"/>
</dbReference>
<evidence type="ECO:0000256" key="1">
    <source>
        <dbReference type="ARBA" id="ARBA00004167"/>
    </source>
</evidence>
<dbReference type="HOGENOM" id="CLU_061525_1_0_4"/>
<feature type="compositionally biased region" description="Polar residues" evidence="5">
    <location>
        <begin position="220"/>
        <end position="230"/>
    </location>
</feature>
<dbReference type="Proteomes" id="UP000008332">
    <property type="component" value="Chromosome"/>
</dbReference>
<dbReference type="RefSeq" id="WP_011464956.1">
    <property type="nucleotide sequence ID" value="NC_007908.1"/>
</dbReference>
<feature type="transmembrane region" description="Helical" evidence="6">
    <location>
        <begin position="18"/>
        <end position="40"/>
    </location>
</feature>
<feature type="compositionally biased region" description="Pro residues" evidence="5">
    <location>
        <begin position="80"/>
        <end position="107"/>
    </location>
</feature>
<gene>
    <name evidence="7" type="ordered locus">Rfer_2674</name>
</gene>
<reference evidence="8" key="1">
    <citation type="submission" date="2006-02" db="EMBL/GenBank/DDBJ databases">
        <title>Complete sequence of chromosome of Rhodoferax ferrireducens DSM 15236.</title>
        <authorList>
            <person name="Copeland A."/>
            <person name="Lucas S."/>
            <person name="Lapidus A."/>
            <person name="Barry K."/>
            <person name="Detter J.C."/>
            <person name="Glavina del Rio T."/>
            <person name="Hammon N."/>
            <person name="Israni S."/>
            <person name="Pitluck S."/>
            <person name="Brettin T."/>
            <person name="Bruce D."/>
            <person name="Han C."/>
            <person name="Tapia R."/>
            <person name="Gilna P."/>
            <person name="Kiss H."/>
            <person name="Schmutz J."/>
            <person name="Larimer F."/>
            <person name="Land M."/>
            <person name="Kyrpides N."/>
            <person name="Ivanova N."/>
            <person name="Richardson P."/>
        </authorList>
    </citation>
    <scope>NUCLEOTIDE SEQUENCE [LARGE SCALE GENOMIC DNA]</scope>
    <source>
        <strain evidence="8">ATCC BAA-621 / DSM 15236 / T118</strain>
    </source>
</reference>
<dbReference type="OrthoDB" id="5298892at2"/>